<dbReference type="RefSeq" id="WP_129604971.1">
    <property type="nucleotide sequence ID" value="NZ_CP035544.1"/>
</dbReference>
<dbReference type="Pfam" id="PF00254">
    <property type="entry name" value="FKBP_C"/>
    <property type="match status" value="1"/>
</dbReference>
<dbReference type="EC" id="5.2.1.8" evidence="4"/>
<evidence type="ECO:0000313" key="6">
    <source>
        <dbReference type="EMBL" id="QBA64582.1"/>
    </source>
</evidence>
<feature type="domain" description="PPIase FKBP-type" evidence="5">
    <location>
        <begin position="88"/>
        <end position="175"/>
    </location>
</feature>
<protein>
    <recommendedName>
        <fullName evidence="4">Peptidyl-prolyl cis-trans isomerase</fullName>
        <ecNumber evidence="4">5.2.1.8</ecNumber>
    </recommendedName>
</protein>
<dbReference type="InterPro" id="IPR046357">
    <property type="entry name" value="PPIase_dom_sf"/>
</dbReference>
<dbReference type="InterPro" id="IPR019869">
    <property type="entry name" value="Motility-assoc_PPIase_GldI"/>
</dbReference>
<evidence type="ECO:0000256" key="2">
    <source>
        <dbReference type="ARBA" id="ARBA00023110"/>
    </source>
</evidence>
<keyword evidence="2 3" id="KW-0697">Rotamase</keyword>
<dbReference type="PROSITE" id="PS50059">
    <property type="entry name" value="FKBP_PPIASE"/>
    <property type="match status" value="1"/>
</dbReference>
<evidence type="ECO:0000259" key="5">
    <source>
        <dbReference type="PROSITE" id="PS50059"/>
    </source>
</evidence>
<dbReference type="KEGG" id="mur:EQY75_08610"/>
<name>A0A411EA39_9FLAO</name>
<dbReference type="NCBIfam" id="TIGR03516">
    <property type="entry name" value="ppisom_GldI"/>
    <property type="match status" value="1"/>
</dbReference>
<dbReference type="Proteomes" id="UP000290889">
    <property type="component" value="Chromosome"/>
</dbReference>
<sequence length="183" mass="20780">MKKLMLLLFVFAVFACKEAEPRRPVKVNSGSFIKESAERNRRILEAEEKLISEIIKIDSLNEYTATSEGSWYTYLLSNEVSTYTPQTNDLVRFTYALLTLQNDTIYSEEEIGLQTYKVDKQGLFPGLRNSIKLLKEGEKAIFLFPSSLAYGYPGDKNKIGVNVPLKAVITIIHIETDKEESTP</sequence>
<dbReference type="OrthoDB" id="1093155at2"/>
<keyword evidence="7" id="KW-1185">Reference proteome</keyword>
<reference evidence="6 7" key="1">
    <citation type="submission" date="2019-01" db="EMBL/GenBank/DDBJ databases">
        <title>Muriicola soli sp. nov., isolated from soil.</title>
        <authorList>
            <person name="Kang H.J."/>
            <person name="Kim S.B."/>
        </authorList>
    </citation>
    <scope>NUCLEOTIDE SEQUENCE [LARGE SCALE GENOMIC DNA]</scope>
    <source>
        <strain evidence="6 7">MMS17-SY002</strain>
    </source>
</reference>
<dbReference type="GO" id="GO:0003755">
    <property type="term" value="F:peptidyl-prolyl cis-trans isomerase activity"/>
    <property type="evidence" value="ECO:0007669"/>
    <property type="project" value="UniProtKB-UniRule"/>
</dbReference>
<evidence type="ECO:0000256" key="1">
    <source>
        <dbReference type="ARBA" id="ARBA00000971"/>
    </source>
</evidence>
<evidence type="ECO:0000256" key="4">
    <source>
        <dbReference type="RuleBase" id="RU003915"/>
    </source>
</evidence>
<dbReference type="SUPFAM" id="SSF54534">
    <property type="entry name" value="FKBP-like"/>
    <property type="match status" value="1"/>
</dbReference>
<accession>A0A411EA39</accession>
<evidence type="ECO:0000256" key="3">
    <source>
        <dbReference type="PROSITE-ProRule" id="PRU00277"/>
    </source>
</evidence>
<dbReference type="AlphaFoldDB" id="A0A411EA39"/>
<organism evidence="6 7">
    <name type="scientific">Muriicola soli</name>
    <dbReference type="NCBI Taxonomy" id="2507538"/>
    <lineage>
        <taxon>Bacteria</taxon>
        <taxon>Pseudomonadati</taxon>
        <taxon>Bacteroidota</taxon>
        <taxon>Flavobacteriia</taxon>
        <taxon>Flavobacteriales</taxon>
        <taxon>Flavobacteriaceae</taxon>
        <taxon>Muriicola</taxon>
    </lineage>
</organism>
<gene>
    <name evidence="6" type="primary">gldI</name>
    <name evidence="6" type="ORF">EQY75_08610</name>
</gene>
<comment type="similarity">
    <text evidence="4">Belongs to the FKBP-type PPIase family.</text>
</comment>
<keyword evidence="3 4" id="KW-0413">Isomerase</keyword>
<dbReference type="InterPro" id="IPR001179">
    <property type="entry name" value="PPIase_FKBP_dom"/>
</dbReference>
<dbReference type="EMBL" id="CP035544">
    <property type="protein sequence ID" value="QBA64582.1"/>
    <property type="molecule type" value="Genomic_DNA"/>
</dbReference>
<evidence type="ECO:0000313" key="7">
    <source>
        <dbReference type="Proteomes" id="UP000290889"/>
    </source>
</evidence>
<comment type="catalytic activity">
    <reaction evidence="1 3 4">
        <text>[protein]-peptidylproline (omega=180) = [protein]-peptidylproline (omega=0)</text>
        <dbReference type="Rhea" id="RHEA:16237"/>
        <dbReference type="Rhea" id="RHEA-COMP:10747"/>
        <dbReference type="Rhea" id="RHEA-COMP:10748"/>
        <dbReference type="ChEBI" id="CHEBI:83833"/>
        <dbReference type="ChEBI" id="CHEBI:83834"/>
        <dbReference type="EC" id="5.2.1.8"/>
    </reaction>
</comment>
<dbReference type="Gene3D" id="3.10.50.40">
    <property type="match status" value="1"/>
</dbReference>
<proteinExistence type="inferred from homology"/>
<dbReference type="PROSITE" id="PS51257">
    <property type="entry name" value="PROKAR_LIPOPROTEIN"/>
    <property type="match status" value="1"/>
</dbReference>